<organism evidence="1 2">
    <name type="scientific">Microbulbifer flavimaris</name>
    <dbReference type="NCBI Taxonomy" id="1781068"/>
    <lineage>
        <taxon>Bacteria</taxon>
        <taxon>Pseudomonadati</taxon>
        <taxon>Pseudomonadota</taxon>
        <taxon>Gammaproteobacteria</taxon>
        <taxon>Cellvibrionales</taxon>
        <taxon>Microbulbiferaceae</taxon>
        <taxon>Microbulbifer</taxon>
    </lineage>
</organism>
<dbReference type="Proteomes" id="UP000218427">
    <property type="component" value="Unassembled WGS sequence"/>
</dbReference>
<protein>
    <recommendedName>
        <fullName evidence="3">Signal transduction histidine kinase dimerisation/phosphoacceptor domain-containing protein</fullName>
    </recommendedName>
</protein>
<evidence type="ECO:0000313" key="2">
    <source>
        <dbReference type="Proteomes" id="UP000218427"/>
    </source>
</evidence>
<comment type="caution">
    <text evidence="1">The sequence shown here is derived from an EMBL/GenBank/DDBJ whole genome shotgun (WGS) entry which is preliminary data.</text>
</comment>
<name>A0ABX4HZA5_9GAMM</name>
<evidence type="ECO:0008006" key="3">
    <source>
        <dbReference type="Google" id="ProtNLM"/>
    </source>
</evidence>
<proteinExistence type="predicted"/>
<dbReference type="InterPro" id="IPR036097">
    <property type="entry name" value="HisK_dim/P_sf"/>
</dbReference>
<sequence>MLWLAGTALALLVTLATSCILWQRLRQQARTSAGRLEKLQSERDTLDGQLRHYGREIKERDKKLSVASRRIHELQQGKSDLQAVIGHQLRRPLDNLSETLQRLAISAQGDSATLAERARAQLQPIIRSLNQIQRLGQVETVAIAAPPQADNGAEADVQSLRVLNLNALEQKRDTLGHQTFADLINRRAAHLPKKITELTSALTGRHWLDAERLALVVAANAEEIALDAIAGHLRNLSAQLGIDSEREGCRQQRSELLNLMRVSLQQLQDWKSKNLHTEWALR</sequence>
<accession>A0ABX4HZA5</accession>
<evidence type="ECO:0000313" key="1">
    <source>
        <dbReference type="EMBL" id="PCO04990.1"/>
    </source>
</evidence>
<keyword evidence="2" id="KW-1185">Reference proteome</keyword>
<gene>
    <name evidence="1" type="ORF">AWR36_009630</name>
</gene>
<dbReference type="SUPFAM" id="SSF47384">
    <property type="entry name" value="Homodimeric domain of signal transducing histidine kinase"/>
    <property type="match status" value="1"/>
</dbReference>
<dbReference type="EMBL" id="LRFG02000003">
    <property type="protein sequence ID" value="PCO04990.1"/>
    <property type="molecule type" value="Genomic_DNA"/>
</dbReference>
<reference evidence="1" key="1">
    <citation type="submission" date="2017-08" db="EMBL/GenBank/DDBJ databases">
        <title>Microbulbifer marisrubri sp. nov., a halophilic alphaproteobacterium isolated from marine sediment of the Yellow Sea, China.</title>
        <authorList>
            <person name="Zhang G."/>
            <person name="Xiong Q."/>
        </authorList>
    </citation>
    <scope>NUCLEOTIDE SEQUENCE [LARGE SCALE GENOMIC DNA]</scope>
    <source>
        <strain evidence="1">WRN-8</strain>
    </source>
</reference>